<protein>
    <recommendedName>
        <fullName evidence="7">ABC transporter domain-containing protein</fullName>
    </recommendedName>
</protein>
<comment type="function">
    <text evidence="6">Involved in beta-(1--&gt;2)glucan export. Transmembrane domains (TMD) form a pore in the inner membrane and the ATP-binding domain (NBD) is responsible for energy generation.</text>
</comment>
<dbReference type="PANTHER" id="PTHR43875:SF1">
    <property type="entry name" value="OSMOPROTECTIVE COMPOUNDS UPTAKE ATP-BINDING PROTEIN GGTA"/>
    <property type="match status" value="1"/>
</dbReference>
<dbReference type="Gene3D" id="2.40.50.100">
    <property type="match status" value="1"/>
</dbReference>
<dbReference type="InterPro" id="IPR003593">
    <property type="entry name" value="AAA+_ATPase"/>
</dbReference>
<keyword evidence="3" id="KW-0813">Transport</keyword>
<comment type="similarity">
    <text evidence="2">Belongs to the ABC transporter superfamily.</text>
</comment>
<dbReference type="GO" id="GO:0140359">
    <property type="term" value="F:ABC-type transporter activity"/>
    <property type="evidence" value="ECO:0007669"/>
    <property type="project" value="InterPro"/>
</dbReference>
<evidence type="ECO:0000256" key="1">
    <source>
        <dbReference type="ARBA" id="ARBA00004417"/>
    </source>
</evidence>
<dbReference type="InterPro" id="IPR047641">
    <property type="entry name" value="ABC_transpr_MalK/UgpC-like"/>
</dbReference>
<dbReference type="SUPFAM" id="SSF50331">
    <property type="entry name" value="MOP-like"/>
    <property type="match status" value="1"/>
</dbReference>
<dbReference type="Pfam" id="PF03459">
    <property type="entry name" value="TOBE"/>
    <property type="match status" value="1"/>
</dbReference>
<dbReference type="Proteomes" id="UP000050863">
    <property type="component" value="Unassembled WGS sequence"/>
</dbReference>
<dbReference type="GO" id="GO:0055052">
    <property type="term" value="C:ATP-binding cassette (ABC) transporter complex, substrate-binding subunit-containing"/>
    <property type="evidence" value="ECO:0007669"/>
    <property type="project" value="TreeGrafter"/>
</dbReference>
<dbReference type="CDD" id="cd03301">
    <property type="entry name" value="ABC_MalK_N"/>
    <property type="match status" value="1"/>
</dbReference>
<dbReference type="InterPro" id="IPR017871">
    <property type="entry name" value="ABC_transporter-like_CS"/>
</dbReference>
<dbReference type="InterPro" id="IPR008995">
    <property type="entry name" value="Mo/tungstate-bd_C_term_dom"/>
</dbReference>
<evidence type="ECO:0000256" key="5">
    <source>
        <dbReference type="ARBA" id="ARBA00022840"/>
    </source>
</evidence>
<dbReference type="OrthoDB" id="9767663at2"/>
<proteinExistence type="inferred from homology"/>
<dbReference type="InterPro" id="IPR005116">
    <property type="entry name" value="Transp-assoc_OB_typ1"/>
</dbReference>
<sequence length="364" mass="39406">MAAISLSKLNKHYGSLFHAVKDVDLEIADKEFVALVGPSGCGKSTTLRMIAGLEDITSGDIRIGNKVVNHLPPRDRDVAMVFQNYALYQHMSVYDNLAFGLRNKKTPEAEIKTAIDRAAGMLGLHDLLQRKPKQLSGGQQQRVALGRCIVRNPQVFLFDEPLSNLDAKLRAQMRIEIKRLHAEIPTTSVFVTHDQVEAMTLGDRVVIMRDGRIQQIGTPLQVYGKPANKFVAGFIGAPAMNFIDVTVRSAAGVTSVEAEGLRLTIGPADAAALAIHSGRRVIMGMRPEHLTLGSGAPGLGFDAHVEVVEQLGSEILLETRVGGATITVARVPAESTVARGDQVRLSAQAGRLHFFDPETELPIS</sequence>
<comment type="subcellular location">
    <subcellularLocation>
        <location evidence="1">Cell inner membrane</location>
        <topology evidence="1">Peripheral membrane protein</topology>
    </subcellularLocation>
</comment>
<organism evidence="8 9">
    <name type="scientific">Bradyrhizobium jicamae</name>
    <dbReference type="NCBI Taxonomy" id="280332"/>
    <lineage>
        <taxon>Bacteria</taxon>
        <taxon>Pseudomonadati</taxon>
        <taxon>Pseudomonadota</taxon>
        <taxon>Alphaproteobacteria</taxon>
        <taxon>Hyphomicrobiales</taxon>
        <taxon>Nitrobacteraceae</taxon>
        <taxon>Bradyrhizobium</taxon>
    </lineage>
</organism>
<dbReference type="InterPro" id="IPR027417">
    <property type="entry name" value="P-loop_NTPase"/>
</dbReference>
<dbReference type="InterPro" id="IPR040582">
    <property type="entry name" value="OB_MalK-like"/>
</dbReference>
<dbReference type="GO" id="GO:0008643">
    <property type="term" value="P:carbohydrate transport"/>
    <property type="evidence" value="ECO:0007669"/>
    <property type="project" value="InterPro"/>
</dbReference>
<evidence type="ECO:0000256" key="2">
    <source>
        <dbReference type="ARBA" id="ARBA00005417"/>
    </source>
</evidence>
<evidence type="ECO:0000313" key="9">
    <source>
        <dbReference type="Proteomes" id="UP000050863"/>
    </source>
</evidence>
<evidence type="ECO:0000313" key="8">
    <source>
        <dbReference type="EMBL" id="KRQ98536.1"/>
    </source>
</evidence>
<evidence type="ECO:0000259" key="7">
    <source>
        <dbReference type="PROSITE" id="PS50893"/>
    </source>
</evidence>
<dbReference type="InterPro" id="IPR003439">
    <property type="entry name" value="ABC_transporter-like_ATP-bd"/>
</dbReference>
<accession>A0A0R3KRT8</accession>
<evidence type="ECO:0000256" key="3">
    <source>
        <dbReference type="ARBA" id="ARBA00022448"/>
    </source>
</evidence>
<reference evidence="8 9" key="1">
    <citation type="submission" date="2014-03" db="EMBL/GenBank/DDBJ databases">
        <title>Bradyrhizobium valentinum sp. nov., isolated from effective nodules of Lupinus mariae-josephae, a lupine endemic of basic-lime soils in Eastern Spain.</title>
        <authorList>
            <person name="Duran D."/>
            <person name="Rey L."/>
            <person name="Navarro A."/>
            <person name="Busquets A."/>
            <person name="Imperial J."/>
            <person name="Ruiz-Argueso T."/>
        </authorList>
    </citation>
    <scope>NUCLEOTIDE SEQUENCE [LARGE SCALE GENOMIC DNA]</scope>
    <source>
        <strain evidence="8 9">PAC68</strain>
    </source>
</reference>
<dbReference type="PROSITE" id="PS00211">
    <property type="entry name" value="ABC_TRANSPORTER_1"/>
    <property type="match status" value="1"/>
</dbReference>
<dbReference type="Gene3D" id="3.40.50.300">
    <property type="entry name" value="P-loop containing nucleotide triphosphate hydrolases"/>
    <property type="match status" value="1"/>
</dbReference>
<evidence type="ECO:0000256" key="4">
    <source>
        <dbReference type="ARBA" id="ARBA00022741"/>
    </source>
</evidence>
<dbReference type="RefSeq" id="WP_057839068.1">
    <property type="nucleotide sequence ID" value="NZ_LLXZ01000183.1"/>
</dbReference>
<dbReference type="Pfam" id="PF17912">
    <property type="entry name" value="OB_MalK"/>
    <property type="match status" value="1"/>
</dbReference>
<dbReference type="STRING" id="280332.CQ12_19100"/>
<keyword evidence="4" id="KW-0547">Nucleotide-binding</keyword>
<dbReference type="PROSITE" id="PS50893">
    <property type="entry name" value="ABC_TRANSPORTER_2"/>
    <property type="match status" value="1"/>
</dbReference>
<dbReference type="Gene3D" id="2.40.50.140">
    <property type="entry name" value="Nucleic acid-binding proteins"/>
    <property type="match status" value="1"/>
</dbReference>
<dbReference type="Pfam" id="PF00005">
    <property type="entry name" value="ABC_tran"/>
    <property type="match status" value="1"/>
</dbReference>
<dbReference type="EMBL" id="LLXZ01000183">
    <property type="protein sequence ID" value="KRQ98536.1"/>
    <property type="molecule type" value="Genomic_DNA"/>
</dbReference>
<name>A0A0R3KRT8_9BRAD</name>
<keyword evidence="9" id="KW-1185">Reference proteome</keyword>
<keyword evidence="5" id="KW-0067">ATP-binding</keyword>
<comment type="caution">
    <text evidence="8">The sequence shown here is derived from an EMBL/GenBank/DDBJ whole genome shotgun (WGS) entry which is preliminary data.</text>
</comment>
<dbReference type="PANTHER" id="PTHR43875">
    <property type="entry name" value="MALTODEXTRIN IMPORT ATP-BINDING PROTEIN MSMX"/>
    <property type="match status" value="1"/>
</dbReference>
<dbReference type="InterPro" id="IPR012340">
    <property type="entry name" value="NA-bd_OB-fold"/>
</dbReference>
<dbReference type="GO" id="GO:0005524">
    <property type="term" value="F:ATP binding"/>
    <property type="evidence" value="ECO:0007669"/>
    <property type="project" value="UniProtKB-KW"/>
</dbReference>
<dbReference type="AlphaFoldDB" id="A0A0R3KRT8"/>
<gene>
    <name evidence="8" type="ORF">CQ12_19100</name>
</gene>
<dbReference type="InterPro" id="IPR015855">
    <property type="entry name" value="ABC_transpr_MalK-like"/>
</dbReference>
<dbReference type="GO" id="GO:0016887">
    <property type="term" value="F:ATP hydrolysis activity"/>
    <property type="evidence" value="ECO:0007669"/>
    <property type="project" value="InterPro"/>
</dbReference>
<feature type="domain" description="ABC transporter" evidence="7">
    <location>
        <begin position="4"/>
        <end position="235"/>
    </location>
</feature>
<dbReference type="SMART" id="SM00382">
    <property type="entry name" value="AAA"/>
    <property type="match status" value="1"/>
</dbReference>
<dbReference type="SUPFAM" id="SSF52540">
    <property type="entry name" value="P-loop containing nucleoside triphosphate hydrolases"/>
    <property type="match status" value="1"/>
</dbReference>
<dbReference type="FunFam" id="3.40.50.300:FF:000042">
    <property type="entry name" value="Maltose/maltodextrin ABC transporter, ATP-binding protein"/>
    <property type="match status" value="1"/>
</dbReference>
<evidence type="ECO:0000256" key="6">
    <source>
        <dbReference type="ARBA" id="ARBA00024722"/>
    </source>
</evidence>
<dbReference type="NCBIfam" id="NF008653">
    <property type="entry name" value="PRK11650.1"/>
    <property type="match status" value="1"/>
</dbReference>